<keyword evidence="19" id="KW-0812">Transmembrane</keyword>
<protein>
    <submittedName>
        <fullName evidence="22">Penicillin-binding protein</fullName>
    </submittedName>
</protein>
<feature type="domain" description="Glycosyl transferase family 51" evidence="21">
    <location>
        <begin position="78"/>
        <end position="254"/>
    </location>
</feature>
<keyword evidence="9" id="KW-0808">Transferase</keyword>
<dbReference type="SUPFAM" id="SSF56601">
    <property type="entry name" value="beta-lactamase/transpeptidase-like"/>
    <property type="match status" value="1"/>
</dbReference>
<evidence type="ECO:0000256" key="6">
    <source>
        <dbReference type="ARBA" id="ARBA00022645"/>
    </source>
</evidence>
<keyword evidence="14" id="KW-0511">Multifunctional enzyme</keyword>
<evidence type="ECO:0000256" key="1">
    <source>
        <dbReference type="ARBA" id="ARBA00004236"/>
    </source>
</evidence>
<dbReference type="InterPro" id="IPR001264">
    <property type="entry name" value="Glyco_trans_51"/>
</dbReference>
<keyword evidence="12" id="KW-0573">Peptidoglycan synthesis</keyword>
<reference evidence="22 23" key="1">
    <citation type="submission" date="2019-03" db="EMBL/GenBank/DDBJ databases">
        <title>Ramlibacter sp. 18x22-1, whole genome shotgun sequence.</title>
        <authorList>
            <person name="Zhang X."/>
            <person name="Feng G."/>
            <person name="Zhu H."/>
        </authorList>
    </citation>
    <scope>NUCLEOTIDE SEQUENCE [LARGE SCALE GENOMIC DNA]</scope>
    <source>
        <strain evidence="22 23">18x22-1</strain>
    </source>
</reference>
<comment type="catalytic activity">
    <reaction evidence="17">
        <text>[GlcNAc-(1-&gt;4)-Mur2Ac(oyl-L-Ala-gamma-D-Glu-L-Lys-D-Ala-D-Ala)](n)-di-trans,octa-cis-undecaprenyl diphosphate + beta-D-GlcNAc-(1-&gt;4)-Mur2Ac(oyl-L-Ala-gamma-D-Glu-L-Lys-D-Ala-D-Ala)-di-trans,octa-cis-undecaprenyl diphosphate = [GlcNAc-(1-&gt;4)-Mur2Ac(oyl-L-Ala-gamma-D-Glu-L-Lys-D-Ala-D-Ala)](n+1)-di-trans,octa-cis-undecaprenyl diphosphate + di-trans,octa-cis-undecaprenyl diphosphate + H(+)</text>
        <dbReference type="Rhea" id="RHEA:23708"/>
        <dbReference type="Rhea" id="RHEA-COMP:9602"/>
        <dbReference type="Rhea" id="RHEA-COMP:9603"/>
        <dbReference type="ChEBI" id="CHEBI:15378"/>
        <dbReference type="ChEBI" id="CHEBI:58405"/>
        <dbReference type="ChEBI" id="CHEBI:60033"/>
        <dbReference type="ChEBI" id="CHEBI:78435"/>
        <dbReference type="EC" id="2.4.99.28"/>
    </reaction>
</comment>
<dbReference type="Pfam" id="PF00912">
    <property type="entry name" value="Transgly"/>
    <property type="match status" value="1"/>
</dbReference>
<dbReference type="InterPro" id="IPR001460">
    <property type="entry name" value="PCN-bd_Tpept"/>
</dbReference>
<dbReference type="UniPathway" id="UPA00219"/>
<dbReference type="AlphaFoldDB" id="A0A4Z0BGF4"/>
<evidence type="ECO:0000256" key="2">
    <source>
        <dbReference type="ARBA" id="ARBA00004752"/>
    </source>
</evidence>
<keyword evidence="15" id="KW-0961">Cell wall biogenesis/degradation</keyword>
<dbReference type="GO" id="GO:0006508">
    <property type="term" value="P:proteolysis"/>
    <property type="evidence" value="ECO:0007669"/>
    <property type="project" value="UniProtKB-KW"/>
</dbReference>
<keyword evidence="6" id="KW-0121">Carboxypeptidase</keyword>
<gene>
    <name evidence="22" type="ORF">EZ216_17565</name>
</gene>
<evidence type="ECO:0000256" key="12">
    <source>
        <dbReference type="ARBA" id="ARBA00022984"/>
    </source>
</evidence>
<dbReference type="SUPFAM" id="SSF53955">
    <property type="entry name" value="Lysozyme-like"/>
    <property type="match status" value="1"/>
</dbReference>
<keyword evidence="10" id="KW-0378">Hydrolase</keyword>
<evidence type="ECO:0000256" key="13">
    <source>
        <dbReference type="ARBA" id="ARBA00023136"/>
    </source>
</evidence>
<proteinExistence type="inferred from homology"/>
<dbReference type="GO" id="GO:0008360">
    <property type="term" value="P:regulation of cell shape"/>
    <property type="evidence" value="ECO:0007669"/>
    <property type="project" value="UniProtKB-KW"/>
</dbReference>
<keyword evidence="7" id="KW-0645">Protease</keyword>
<dbReference type="PANTHER" id="PTHR32282">
    <property type="entry name" value="BINDING PROTEIN TRANSPEPTIDASE, PUTATIVE-RELATED"/>
    <property type="match status" value="1"/>
</dbReference>
<dbReference type="GO" id="GO:0008658">
    <property type="term" value="F:penicillin binding"/>
    <property type="evidence" value="ECO:0007669"/>
    <property type="project" value="InterPro"/>
</dbReference>
<evidence type="ECO:0000256" key="9">
    <source>
        <dbReference type="ARBA" id="ARBA00022679"/>
    </source>
</evidence>
<dbReference type="Gene3D" id="1.10.3810.10">
    <property type="entry name" value="Biosynthetic peptidoglycan transglycosylase-like"/>
    <property type="match status" value="1"/>
</dbReference>
<dbReference type="PANTHER" id="PTHR32282:SF11">
    <property type="entry name" value="PENICILLIN-BINDING PROTEIN 1B"/>
    <property type="match status" value="1"/>
</dbReference>
<feature type="domain" description="Penicillin-binding protein transpeptidase" evidence="20">
    <location>
        <begin position="408"/>
        <end position="639"/>
    </location>
</feature>
<dbReference type="Gene3D" id="3.40.710.10">
    <property type="entry name" value="DD-peptidase/beta-lactamase superfamily"/>
    <property type="match status" value="1"/>
</dbReference>
<dbReference type="EMBL" id="SMLK01000006">
    <property type="protein sequence ID" value="TFY98395.1"/>
    <property type="molecule type" value="Genomic_DNA"/>
</dbReference>
<evidence type="ECO:0000256" key="8">
    <source>
        <dbReference type="ARBA" id="ARBA00022676"/>
    </source>
</evidence>
<evidence type="ECO:0000256" key="17">
    <source>
        <dbReference type="ARBA" id="ARBA00049902"/>
    </source>
</evidence>
<keyword evidence="8" id="KW-0328">Glycosyltransferase</keyword>
<dbReference type="Pfam" id="PF00905">
    <property type="entry name" value="Transpeptidase"/>
    <property type="match status" value="1"/>
</dbReference>
<organism evidence="22 23">
    <name type="scientific">Ramlibacter humi</name>
    <dbReference type="NCBI Taxonomy" id="2530451"/>
    <lineage>
        <taxon>Bacteria</taxon>
        <taxon>Pseudomonadati</taxon>
        <taxon>Pseudomonadota</taxon>
        <taxon>Betaproteobacteria</taxon>
        <taxon>Burkholderiales</taxon>
        <taxon>Comamonadaceae</taxon>
        <taxon>Ramlibacter</taxon>
    </lineage>
</organism>
<dbReference type="OrthoDB" id="9766909at2"/>
<name>A0A4Z0BGF4_9BURK</name>
<evidence type="ECO:0000256" key="16">
    <source>
        <dbReference type="ARBA" id="ARBA00034000"/>
    </source>
</evidence>
<sequence length="824" mass="90386">MEEATDASTNRPGLALRAWGSVVRHRLWWLLLGLPFVIALAAATVTGLWVWSLVPQTPTIDNLKNAQAELPSVLVTSDGQVLSQFRKAHREWVKLGDISPHVVDALLATEDLRFYQHRGLDVRRTVGAAINTFRGRLQGGSTLTQQLARNLYPEEIGRAPTLERKVKEAITALKIEQAYSKDDILEIYLNTVPFLYNTYGIELAARTYFDRPARELDVLQSATLVGMLKGTTYYNPVLNPARAKHRRNTVLAQLKRAGKLEAEEYAALRHQPLQLDFERQDEQLGPAPHYAVLLRRWLIDWADRNGYNVYADGLTVRTTLDSRAQNMATEAMARQMERLQKLADTAFNGRNGWQAKRDLVDAFLRESAAFQQARRAGKPEAEVLAHLRGDAEFMKVLREEKTRLQSGFFAMEPATGYVRAWVGSRDFALDQYDHVQQARRQPGSTFKPFVYGAAFSMGARPSDQLPDQAVEIQDDRGQMWRPRDPGEPTGEPVSLRDGLAHSRNRITAQLMQYVGPDQVAALARSLGVRDSRLDEVPSLGLGTSPVTLKEMVTAYAAIANGGRYVPPLLVLDVRDRNGKVLEQFHPPEGEAALDAPIDAVLLDAMRGVLDRGTGTAIRTKHGLQGDLAGKTGTTQDNTDGWFILMHPQLVAGAWVGFNDSRLTMQDAWGQGARSALPMVGDFFQQVMKAKLVDAKARFPKPEEAGWDEAALNWGTLIPPPQQPLIPLEVVAEPARPAVIEQAVVVAPPRSAAPEAGALPPLRPLEPAAPYAGMPVERAVVVAPPRSVESTALGRNTSIGEASGGPPASANPPLPGALGGSRGAY</sequence>
<evidence type="ECO:0000256" key="11">
    <source>
        <dbReference type="ARBA" id="ARBA00022960"/>
    </source>
</evidence>
<dbReference type="GO" id="GO:0008955">
    <property type="term" value="F:peptidoglycan glycosyltransferase activity"/>
    <property type="evidence" value="ECO:0007669"/>
    <property type="project" value="UniProtKB-EC"/>
</dbReference>
<comment type="pathway">
    <text evidence="2">Cell wall biogenesis; peptidoglycan biosynthesis.</text>
</comment>
<keyword evidence="13 19" id="KW-0472">Membrane</keyword>
<dbReference type="InterPro" id="IPR050396">
    <property type="entry name" value="Glycosyltr_51/Transpeptidase"/>
</dbReference>
<evidence type="ECO:0000256" key="7">
    <source>
        <dbReference type="ARBA" id="ARBA00022670"/>
    </source>
</evidence>
<feature type="region of interest" description="Disordered" evidence="18">
    <location>
        <begin position="795"/>
        <end position="824"/>
    </location>
</feature>
<dbReference type="InterPro" id="IPR036950">
    <property type="entry name" value="PBP_transglycosylase"/>
</dbReference>
<evidence type="ECO:0000256" key="14">
    <source>
        <dbReference type="ARBA" id="ARBA00023268"/>
    </source>
</evidence>
<evidence type="ECO:0000313" key="23">
    <source>
        <dbReference type="Proteomes" id="UP000297839"/>
    </source>
</evidence>
<dbReference type="InterPro" id="IPR012338">
    <property type="entry name" value="Beta-lactam/transpept-like"/>
</dbReference>
<keyword evidence="5" id="KW-1003">Cell membrane</keyword>
<dbReference type="GO" id="GO:0030288">
    <property type="term" value="C:outer membrane-bounded periplasmic space"/>
    <property type="evidence" value="ECO:0007669"/>
    <property type="project" value="TreeGrafter"/>
</dbReference>
<feature type="transmembrane region" description="Helical" evidence="19">
    <location>
        <begin position="27"/>
        <end position="51"/>
    </location>
</feature>
<evidence type="ECO:0000256" key="5">
    <source>
        <dbReference type="ARBA" id="ARBA00022475"/>
    </source>
</evidence>
<dbReference type="RefSeq" id="WP_135251088.1">
    <property type="nucleotide sequence ID" value="NZ_SMLK01000006.1"/>
</dbReference>
<dbReference type="GO" id="GO:0009002">
    <property type="term" value="F:serine-type D-Ala-D-Ala carboxypeptidase activity"/>
    <property type="evidence" value="ECO:0007669"/>
    <property type="project" value="UniProtKB-EC"/>
</dbReference>
<comment type="caution">
    <text evidence="22">The sequence shown here is derived from an EMBL/GenBank/DDBJ whole genome shotgun (WGS) entry which is preliminary data.</text>
</comment>
<keyword evidence="19" id="KW-1133">Transmembrane helix</keyword>
<evidence type="ECO:0000256" key="3">
    <source>
        <dbReference type="ARBA" id="ARBA00007090"/>
    </source>
</evidence>
<dbReference type="Proteomes" id="UP000297839">
    <property type="component" value="Unassembled WGS sequence"/>
</dbReference>
<keyword evidence="11" id="KW-0133">Cell shape</keyword>
<evidence type="ECO:0000259" key="21">
    <source>
        <dbReference type="Pfam" id="PF00912"/>
    </source>
</evidence>
<keyword evidence="23" id="KW-1185">Reference proteome</keyword>
<evidence type="ECO:0000256" key="4">
    <source>
        <dbReference type="ARBA" id="ARBA00007739"/>
    </source>
</evidence>
<dbReference type="InterPro" id="IPR023346">
    <property type="entry name" value="Lysozyme-like_dom_sf"/>
</dbReference>
<evidence type="ECO:0000256" key="19">
    <source>
        <dbReference type="SAM" id="Phobius"/>
    </source>
</evidence>
<comment type="similarity">
    <text evidence="3">In the C-terminal section; belongs to the transpeptidase family.</text>
</comment>
<evidence type="ECO:0000256" key="10">
    <source>
        <dbReference type="ARBA" id="ARBA00022801"/>
    </source>
</evidence>
<dbReference type="GO" id="GO:0071555">
    <property type="term" value="P:cell wall organization"/>
    <property type="evidence" value="ECO:0007669"/>
    <property type="project" value="UniProtKB-KW"/>
</dbReference>
<dbReference type="GO" id="GO:0009252">
    <property type="term" value="P:peptidoglycan biosynthetic process"/>
    <property type="evidence" value="ECO:0007669"/>
    <property type="project" value="UniProtKB-UniPathway"/>
</dbReference>
<comment type="catalytic activity">
    <reaction evidence="16">
        <text>Preferential cleavage: (Ac)2-L-Lys-D-Ala-|-D-Ala. Also transpeptidation of peptidyl-alanyl moieties that are N-acyl substituents of D-alanine.</text>
        <dbReference type="EC" id="3.4.16.4"/>
    </reaction>
</comment>
<evidence type="ECO:0000259" key="20">
    <source>
        <dbReference type="Pfam" id="PF00905"/>
    </source>
</evidence>
<evidence type="ECO:0000256" key="15">
    <source>
        <dbReference type="ARBA" id="ARBA00023316"/>
    </source>
</evidence>
<evidence type="ECO:0000256" key="18">
    <source>
        <dbReference type="SAM" id="MobiDB-lite"/>
    </source>
</evidence>
<comment type="similarity">
    <text evidence="4">In the N-terminal section; belongs to the glycosyltransferase 51 family.</text>
</comment>
<dbReference type="GO" id="GO:0005886">
    <property type="term" value="C:plasma membrane"/>
    <property type="evidence" value="ECO:0007669"/>
    <property type="project" value="UniProtKB-SubCell"/>
</dbReference>
<accession>A0A4Z0BGF4</accession>
<evidence type="ECO:0000313" key="22">
    <source>
        <dbReference type="EMBL" id="TFY98395.1"/>
    </source>
</evidence>
<comment type="subcellular location">
    <subcellularLocation>
        <location evidence="1">Cell membrane</location>
    </subcellularLocation>
</comment>